<evidence type="ECO:0000313" key="4">
    <source>
        <dbReference type="Proteomes" id="UP000278081"/>
    </source>
</evidence>
<keyword evidence="1" id="KW-1133">Transmembrane helix</keyword>
<keyword evidence="3" id="KW-0407">Ion channel</keyword>
<comment type="caution">
    <text evidence="3">The sequence shown here is derived from an EMBL/GenBank/DDBJ whole genome shotgun (WGS) entry which is preliminary data.</text>
</comment>
<gene>
    <name evidence="3" type="ORF">EFR84_05825</name>
</gene>
<dbReference type="Proteomes" id="UP000278081">
    <property type="component" value="Unassembled WGS sequence"/>
</dbReference>
<evidence type="ECO:0000256" key="1">
    <source>
        <dbReference type="SAM" id="Phobius"/>
    </source>
</evidence>
<dbReference type="Pfam" id="PF07885">
    <property type="entry name" value="Ion_trans_2"/>
    <property type="match status" value="1"/>
</dbReference>
<keyword evidence="1" id="KW-0812">Transmembrane</keyword>
<feature type="transmembrane region" description="Helical" evidence="1">
    <location>
        <begin position="96"/>
        <end position="116"/>
    </location>
</feature>
<dbReference type="Gene3D" id="1.10.287.70">
    <property type="match status" value="1"/>
</dbReference>
<evidence type="ECO:0000313" key="3">
    <source>
        <dbReference type="EMBL" id="RUM08308.1"/>
    </source>
</evidence>
<dbReference type="PRINTS" id="PR00169">
    <property type="entry name" value="KCHANNEL"/>
</dbReference>
<keyword evidence="3" id="KW-0813">Transport</keyword>
<protein>
    <submittedName>
        <fullName evidence="3">Two pore domain potassium channel family protein</fullName>
    </submittedName>
</protein>
<reference evidence="3 4" key="1">
    <citation type="submission" date="2018-11" db="EMBL/GenBank/DDBJ databases">
        <title>Rhizobium chutanense sp. nov., isolated from root nodules of Phaseolus vulgaris in China.</title>
        <authorList>
            <person name="Huo Y."/>
        </authorList>
    </citation>
    <scope>NUCLEOTIDE SEQUENCE [LARGE SCALE GENOMIC DNA]</scope>
    <source>
        <strain evidence="3 4">C16</strain>
    </source>
</reference>
<keyword evidence="3" id="KW-0406">Ion transport</keyword>
<dbReference type="EMBL" id="RJTJ01000004">
    <property type="protein sequence ID" value="RUM08308.1"/>
    <property type="molecule type" value="Genomic_DNA"/>
</dbReference>
<dbReference type="RefSeq" id="WP_126908069.1">
    <property type="nucleotide sequence ID" value="NZ_ML133751.1"/>
</dbReference>
<sequence>MTNIESELEIEDDVRSMTPHQKPFMPSHVGRLVERASYLDIAIATAVILLASSFYFAHAPQGWGLNKSDAGLQDALYYSVVTFTTVGYGDLSPVGLGRYVAMALAASGLFLSALLIGKLASERQSALLLLLHTSDTQRRISKFDHEIAELKTRLEMSQAPFASTAVQEDLERMRALAVALKRYLAFNSFQAGIAAFGNASTLASLYEELGGTFHAVIDIMHNTESREVVSRCYKTCKRIYEIIGLMDRHHNHGVPTESFSAAAFRKYRRLGDPSPTKVGMECARLALELKIAIEDTKEWLAKGYHPIQIDRVYHAFPAIPRTEWAKGMHRELASKLGISHSVLSKCVDKLQAQKRLPKISAIEQLLDL</sequence>
<dbReference type="AlphaFoldDB" id="A0A3S0SZ37"/>
<dbReference type="GO" id="GO:0034220">
    <property type="term" value="P:monoatomic ion transmembrane transport"/>
    <property type="evidence" value="ECO:0007669"/>
    <property type="project" value="UniProtKB-KW"/>
</dbReference>
<proteinExistence type="predicted"/>
<organism evidence="3 4">
    <name type="scientific">Rhizobium chutanense</name>
    <dbReference type="NCBI Taxonomy" id="2035448"/>
    <lineage>
        <taxon>Bacteria</taxon>
        <taxon>Pseudomonadati</taxon>
        <taxon>Pseudomonadota</taxon>
        <taxon>Alphaproteobacteria</taxon>
        <taxon>Hyphomicrobiales</taxon>
        <taxon>Rhizobiaceae</taxon>
        <taxon>Rhizobium/Agrobacterium group</taxon>
        <taxon>Rhizobium</taxon>
    </lineage>
</organism>
<dbReference type="InterPro" id="IPR013099">
    <property type="entry name" value="K_chnl_dom"/>
</dbReference>
<dbReference type="OrthoDB" id="2974133at2"/>
<feature type="domain" description="Potassium channel" evidence="2">
    <location>
        <begin position="45"/>
        <end position="120"/>
    </location>
</feature>
<dbReference type="SUPFAM" id="SSF81324">
    <property type="entry name" value="Voltage-gated potassium channels"/>
    <property type="match status" value="1"/>
</dbReference>
<accession>A0A3S0SZ37</accession>
<evidence type="ECO:0000259" key="2">
    <source>
        <dbReference type="Pfam" id="PF07885"/>
    </source>
</evidence>
<feature type="transmembrane region" description="Helical" evidence="1">
    <location>
        <begin position="38"/>
        <end position="57"/>
    </location>
</feature>
<name>A0A3S0SZ37_9HYPH</name>
<keyword evidence="1" id="KW-0472">Membrane</keyword>